<reference evidence="2 3" key="1">
    <citation type="submission" date="2019-12" db="EMBL/GenBank/DDBJ databases">
        <title>Whole genome shotgun sequence of Streptomyces hygroscopicus subsp. glebosus NBRC 13786.</title>
        <authorList>
            <person name="Ichikawa N."/>
            <person name="Kimura A."/>
            <person name="Kitahashi Y."/>
            <person name="Komaki H."/>
            <person name="Tamura T."/>
        </authorList>
    </citation>
    <scope>NUCLEOTIDE SEQUENCE [LARGE SCALE GENOMIC DNA]</scope>
    <source>
        <strain evidence="2 3">NBRC 13786</strain>
    </source>
</reference>
<feature type="domain" description="DUF397" evidence="1">
    <location>
        <begin position="35"/>
        <end position="89"/>
    </location>
</feature>
<proteinExistence type="predicted"/>
<evidence type="ECO:0000313" key="3">
    <source>
        <dbReference type="Proteomes" id="UP000430079"/>
    </source>
</evidence>
<organism evidence="2 3">
    <name type="scientific">Streptomyces glebosus</name>
    <dbReference type="NCBI Taxonomy" id="249580"/>
    <lineage>
        <taxon>Bacteria</taxon>
        <taxon>Bacillati</taxon>
        <taxon>Actinomycetota</taxon>
        <taxon>Actinomycetes</taxon>
        <taxon>Kitasatosporales</taxon>
        <taxon>Streptomycetaceae</taxon>
        <taxon>Streptomyces</taxon>
    </lineage>
</organism>
<evidence type="ECO:0000313" key="2">
    <source>
        <dbReference type="EMBL" id="GFE17046.1"/>
    </source>
</evidence>
<feature type="domain" description="DUF397" evidence="1">
    <location>
        <begin position="9"/>
        <end position="29"/>
    </location>
</feature>
<name>A0A640T435_9ACTN</name>
<accession>A0A640T435</accession>
<dbReference type="EMBL" id="BLIO01000001">
    <property type="protein sequence ID" value="GFE17046.1"/>
    <property type="molecule type" value="Genomic_DNA"/>
</dbReference>
<dbReference type="Proteomes" id="UP000430079">
    <property type="component" value="Unassembled WGS sequence"/>
</dbReference>
<dbReference type="AlphaFoldDB" id="A0A640T435"/>
<evidence type="ECO:0000259" key="1">
    <source>
        <dbReference type="Pfam" id="PF04149"/>
    </source>
</evidence>
<protein>
    <submittedName>
        <fullName evidence="2">Toxin</fullName>
    </submittedName>
</protein>
<dbReference type="Pfam" id="PF04149">
    <property type="entry name" value="DUF397"/>
    <property type="match status" value="2"/>
</dbReference>
<sequence>MREYDLSAARWRKSSYSDTNGGNCVEVAHDFPGAAHWRKSSYSDGNGGNCVEVADDFTGIVPVRDSKNPDGPALVFPAVGWTTFVDAVKNSHFADA</sequence>
<dbReference type="RefSeq" id="WP_190141908.1">
    <property type="nucleotide sequence ID" value="NZ_BLIO01000001.1"/>
</dbReference>
<gene>
    <name evidence="2" type="ORF">Sgleb_50930</name>
</gene>
<dbReference type="InterPro" id="IPR007278">
    <property type="entry name" value="DUF397"/>
</dbReference>
<keyword evidence="3" id="KW-1185">Reference proteome</keyword>
<comment type="caution">
    <text evidence="2">The sequence shown here is derived from an EMBL/GenBank/DDBJ whole genome shotgun (WGS) entry which is preliminary data.</text>
</comment>